<dbReference type="FunFam" id="3.30.200.20:FF:000003">
    <property type="entry name" value="Non-specific serine/threonine protein kinase"/>
    <property type="match status" value="1"/>
</dbReference>
<dbReference type="EC" id="2.7.11.1" evidence="4"/>
<evidence type="ECO:0000256" key="17">
    <source>
        <dbReference type="ARBA" id="ARBA00054738"/>
    </source>
</evidence>
<dbReference type="GeneID" id="120812203"/>
<dbReference type="GO" id="GO:0005524">
    <property type="term" value="F:ATP binding"/>
    <property type="evidence" value="ECO:0007669"/>
    <property type="project" value="UniProtKB-UniRule"/>
</dbReference>
<dbReference type="GO" id="GO:0005634">
    <property type="term" value="C:nucleus"/>
    <property type="evidence" value="ECO:0007669"/>
    <property type="project" value="UniProtKB-SubCell"/>
</dbReference>
<dbReference type="InterPro" id="IPR000719">
    <property type="entry name" value="Prot_kinase_dom"/>
</dbReference>
<keyword evidence="14" id="KW-0539">Nucleus</keyword>
<evidence type="ECO:0000256" key="21">
    <source>
        <dbReference type="SAM" id="MobiDB-lite"/>
    </source>
</evidence>
<evidence type="ECO:0000256" key="15">
    <source>
        <dbReference type="ARBA" id="ARBA00047899"/>
    </source>
</evidence>
<protein>
    <recommendedName>
        <fullName evidence="18">SNF-related serine/threonine-protein kinase</fullName>
        <ecNumber evidence="4">2.7.11.1</ecNumber>
    </recommendedName>
    <alternativeName>
        <fullName evidence="19">SNF1-related kinase</fullName>
    </alternativeName>
</protein>
<dbReference type="PROSITE" id="PS00107">
    <property type="entry name" value="PROTEIN_KINASE_ATP"/>
    <property type="match status" value="1"/>
</dbReference>
<evidence type="ECO:0000256" key="10">
    <source>
        <dbReference type="ARBA" id="ARBA00022741"/>
    </source>
</evidence>
<evidence type="ECO:0000256" key="6">
    <source>
        <dbReference type="ARBA" id="ARBA00022527"/>
    </source>
</evidence>
<keyword evidence="5" id="KW-0488">Methylation</keyword>
<proteinExistence type="inferred from homology"/>
<reference evidence="23" key="3">
    <citation type="submission" date="2025-09" db="UniProtKB">
        <authorList>
            <consortium name="Ensembl"/>
        </authorList>
    </citation>
    <scope>IDENTIFICATION</scope>
</reference>
<evidence type="ECO:0000256" key="19">
    <source>
        <dbReference type="ARBA" id="ARBA00077142"/>
    </source>
</evidence>
<dbReference type="GO" id="GO:0046872">
    <property type="term" value="F:metal ion binding"/>
    <property type="evidence" value="ECO:0007669"/>
    <property type="project" value="UniProtKB-KW"/>
</dbReference>
<evidence type="ECO:0000256" key="14">
    <source>
        <dbReference type="ARBA" id="ARBA00023242"/>
    </source>
</evidence>
<comment type="catalytic activity">
    <reaction evidence="15">
        <text>L-threonyl-[protein] + ATP = O-phospho-L-threonyl-[protein] + ADP + H(+)</text>
        <dbReference type="Rhea" id="RHEA:46608"/>
        <dbReference type="Rhea" id="RHEA-COMP:11060"/>
        <dbReference type="Rhea" id="RHEA-COMP:11605"/>
        <dbReference type="ChEBI" id="CHEBI:15378"/>
        <dbReference type="ChEBI" id="CHEBI:30013"/>
        <dbReference type="ChEBI" id="CHEBI:30616"/>
        <dbReference type="ChEBI" id="CHEBI:61977"/>
        <dbReference type="ChEBI" id="CHEBI:456216"/>
        <dbReference type="EC" id="2.7.11.1"/>
    </reaction>
</comment>
<keyword evidence="9" id="KW-0479">Metal-binding</keyword>
<dbReference type="Ensembl" id="ENSGACT00000076537.1">
    <property type="protein sequence ID" value="ENSGACP00000051817.1"/>
    <property type="gene ID" value="ENSGACG00000037563.1"/>
</dbReference>
<feature type="compositionally biased region" description="Basic and acidic residues" evidence="21">
    <location>
        <begin position="658"/>
        <end position="667"/>
    </location>
</feature>
<evidence type="ECO:0000256" key="4">
    <source>
        <dbReference type="ARBA" id="ARBA00012513"/>
    </source>
</evidence>
<evidence type="ECO:0000256" key="16">
    <source>
        <dbReference type="ARBA" id="ARBA00048679"/>
    </source>
</evidence>
<evidence type="ECO:0000256" key="3">
    <source>
        <dbReference type="ARBA" id="ARBA00006692"/>
    </source>
</evidence>
<dbReference type="PANTHER" id="PTHR24346">
    <property type="entry name" value="MAP/MICROTUBULE AFFINITY-REGULATING KINASE"/>
    <property type="match status" value="1"/>
</dbReference>
<comment type="subcellular location">
    <subcellularLocation>
        <location evidence="2">Nucleus</location>
    </subcellularLocation>
</comment>
<dbReference type="PROSITE" id="PS00108">
    <property type="entry name" value="PROTEIN_KINASE_ST"/>
    <property type="match status" value="1"/>
</dbReference>
<keyword evidence="24" id="KW-1185">Reference proteome</keyword>
<dbReference type="InterPro" id="IPR008271">
    <property type="entry name" value="Ser/Thr_kinase_AS"/>
</dbReference>
<dbReference type="FunFam" id="1.10.510.10:FF:000166">
    <property type="entry name" value="SNF-related serine/threonine-protein kinase"/>
    <property type="match status" value="1"/>
</dbReference>
<dbReference type="GO" id="GO:0005737">
    <property type="term" value="C:cytoplasm"/>
    <property type="evidence" value="ECO:0007669"/>
    <property type="project" value="TreeGrafter"/>
</dbReference>
<dbReference type="GO" id="GO:0004674">
    <property type="term" value="F:protein serine/threonine kinase activity"/>
    <property type="evidence" value="ECO:0007669"/>
    <property type="project" value="UniProtKB-KW"/>
</dbReference>
<dbReference type="InterPro" id="IPR017441">
    <property type="entry name" value="Protein_kinase_ATP_BS"/>
</dbReference>
<feature type="region of interest" description="Disordered" evidence="21">
    <location>
        <begin position="541"/>
        <end position="581"/>
    </location>
</feature>
<evidence type="ECO:0000256" key="12">
    <source>
        <dbReference type="ARBA" id="ARBA00022840"/>
    </source>
</evidence>
<comment type="catalytic activity">
    <reaction evidence="16">
        <text>L-seryl-[protein] + ATP = O-phospho-L-seryl-[protein] + ADP + H(+)</text>
        <dbReference type="Rhea" id="RHEA:17989"/>
        <dbReference type="Rhea" id="RHEA-COMP:9863"/>
        <dbReference type="Rhea" id="RHEA-COMP:11604"/>
        <dbReference type="ChEBI" id="CHEBI:15378"/>
        <dbReference type="ChEBI" id="CHEBI:29999"/>
        <dbReference type="ChEBI" id="CHEBI:30616"/>
        <dbReference type="ChEBI" id="CHEBI:83421"/>
        <dbReference type="ChEBI" id="CHEBI:456216"/>
        <dbReference type="EC" id="2.7.11.1"/>
    </reaction>
</comment>
<keyword evidence="11" id="KW-0418">Kinase</keyword>
<evidence type="ECO:0000256" key="7">
    <source>
        <dbReference type="ARBA" id="ARBA00022553"/>
    </source>
</evidence>
<dbReference type="AlphaFoldDB" id="A0AAQ4QMQ8"/>
<dbReference type="CDD" id="cd14074">
    <property type="entry name" value="STKc_SNRK"/>
    <property type="match status" value="1"/>
</dbReference>
<evidence type="ECO:0000256" key="13">
    <source>
        <dbReference type="ARBA" id="ARBA00022842"/>
    </source>
</evidence>
<evidence type="ECO:0000256" key="2">
    <source>
        <dbReference type="ARBA" id="ARBA00004123"/>
    </source>
</evidence>
<keyword evidence="8" id="KW-0808">Transferase</keyword>
<keyword evidence="10 20" id="KW-0547">Nucleotide-binding</keyword>
<dbReference type="PROSITE" id="PS50011">
    <property type="entry name" value="PROTEIN_KINASE_DOM"/>
    <property type="match status" value="1"/>
</dbReference>
<feature type="binding site" evidence="20">
    <location>
        <position position="171"/>
    </location>
    <ligand>
        <name>ATP</name>
        <dbReference type="ChEBI" id="CHEBI:30616"/>
    </ligand>
</feature>
<feature type="compositionally biased region" description="Basic and acidic residues" evidence="21">
    <location>
        <begin position="626"/>
        <end position="635"/>
    </location>
</feature>
<keyword evidence="6" id="KW-0723">Serine/threonine-protein kinase</keyword>
<organism evidence="23 24">
    <name type="scientific">Gasterosteus aculeatus aculeatus</name>
    <name type="common">three-spined stickleback</name>
    <dbReference type="NCBI Taxonomy" id="481459"/>
    <lineage>
        <taxon>Eukaryota</taxon>
        <taxon>Metazoa</taxon>
        <taxon>Chordata</taxon>
        <taxon>Craniata</taxon>
        <taxon>Vertebrata</taxon>
        <taxon>Euteleostomi</taxon>
        <taxon>Actinopterygii</taxon>
        <taxon>Neopterygii</taxon>
        <taxon>Teleostei</taxon>
        <taxon>Neoteleostei</taxon>
        <taxon>Acanthomorphata</taxon>
        <taxon>Eupercaria</taxon>
        <taxon>Perciformes</taxon>
        <taxon>Cottioidei</taxon>
        <taxon>Gasterosteales</taxon>
        <taxon>Gasterosteidae</taxon>
        <taxon>Gasterosteus</taxon>
    </lineage>
</organism>
<dbReference type="KEGG" id="gat:120812203"/>
<evidence type="ECO:0000256" key="1">
    <source>
        <dbReference type="ARBA" id="ARBA00001946"/>
    </source>
</evidence>
<evidence type="ECO:0000313" key="24">
    <source>
        <dbReference type="Proteomes" id="UP000007635"/>
    </source>
</evidence>
<comment type="function">
    <text evidence="17">May play a role in hematopoietic cell proliferation or differentiation. Potential mediator of neuronal apoptosis.</text>
</comment>
<reference evidence="23 24" key="1">
    <citation type="journal article" date="2021" name="G3 (Bethesda)">
        <title>Improved contiguity of the threespine stickleback genome using long-read sequencing.</title>
        <authorList>
            <person name="Nath S."/>
            <person name="Shaw D.E."/>
            <person name="White M.A."/>
        </authorList>
    </citation>
    <scope>NUCLEOTIDE SEQUENCE [LARGE SCALE GENOMIC DNA]</scope>
    <source>
        <strain evidence="23 24">Lake Benthic</strain>
    </source>
</reference>
<evidence type="ECO:0000256" key="5">
    <source>
        <dbReference type="ARBA" id="ARBA00022481"/>
    </source>
</evidence>
<evidence type="ECO:0000256" key="9">
    <source>
        <dbReference type="ARBA" id="ARBA00022723"/>
    </source>
</evidence>
<feature type="compositionally biased region" description="Acidic residues" evidence="21">
    <location>
        <begin position="541"/>
        <end position="556"/>
    </location>
</feature>
<evidence type="ECO:0000256" key="11">
    <source>
        <dbReference type="ARBA" id="ARBA00022777"/>
    </source>
</evidence>
<dbReference type="RefSeq" id="XP_040023947.1">
    <property type="nucleotide sequence ID" value="XM_040168013.1"/>
</dbReference>
<sequence>MPRSRGISLPSLPLCRRAVRRHDISMCTRGPRTRSVMKEAALSVPAAEFSVARRRSDGGGRRGRTLRSCGILARQWQLPITEERCCPTAPPPCTLTQLLSTLRFLPPPSCSNMDTSGDRTSAHDGHPDPRSSPSRSDLSGLYHLGRTLGRGHFAVVKLARHVNTRQLVAVKMIDKTKLDVMAASHLLQEVRCMRLVQHPNVVRLYEVIDTPTTLYLVMELAEGGDLYDYILCHEGGVAEGTAKRHFAQIVRAVAYCHQLHVVHRDLKPENVVFFPQQGAVKLTDFGFSNLFQPGTMLATSCGSLAYSAPEILLGEEYDAPAVDIWSLGVILYMLVCGAPPFQETNDSETLVMILDCRYRVPEHVSHGCRGLISRMLQKDPSCRASLEEIEAHDWLQGLDDARLSPEAPPYWLSGALSPSSPRLGAPECGDLLAAKPPHQQAFPGPWQPSLTLTLRPPLAEEPPVTRNLPALQQICEEEEEEDEEEVEVQGVLAKEAECLASSFVAEPEKAVEETLDSAGDQECREEDPEEELGSFVEVLEETEEEQEQMEIEEEDGGCVISDQPLNHGDNTASQTAKVPPSPLPGLGVPCCWGAVGPLSPEEEEIEPNNNTKSSGSSPRLALNEEQALKAGREGEQEGSTGKGGGDVTPTDRSQAHSARPEQGKRHSIKLHERLFQFPLCEKALAFNMPTHNKPKILPLAQYNCCHVL</sequence>
<dbReference type="GeneTree" id="ENSGT00940000165958"/>
<reference evidence="23" key="2">
    <citation type="submission" date="2025-08" db="UniProtKB">
        <authorList>
            <consortium name="Ensembl"/>
        </authorList>
    </citation>
    <scope>IDENTIFICATION</scope>
</reference>
<evidence type="ECO:0000259" key="22">
    <source>
        <dbReference type="PROSITE" id="PS50011"/>
    </source>
</evidence>
<feature type="region of interest" description="Disordered" evidence="21">
    <location>
        <begin position="598"/>
        <end position="667"/>
    </location>
</feature>
<dbReference type="InterPro" id="IPR011009">
    <property type="entry name" value="Kinase-like_dom_sf"/>
</dbReference>
<evidence type="ECO:0000256" key="8">
    <source>
        <dbReference type="ARBA" id="ARBA00022679"/>
    </source>
</evidence>
<dbReference type="Gene3D" id="1.10.510.10">
    <property type="entry name" value="Transferase(Phosphotransferase) domain 1"/>
    <property type="match status" value="1"/>
</dbReference>
<evidence type="ECO:0000313" key="23">
    <source>
        <dbReference type="Ensembl" id="ENSGACP00000051817.1"/>
    </source>
</evidence>
<comment type="similarity">
    <text evidence="3">Belongs to the protein kinase superfamily. CAMK Ser/Thr protein kinase family.</text>
</comment>
<feature type="domain" description="Protein kinase" evidence="22">
    <location>
        <begin position="142"/>
        <end position="395"/>
    </location>
</feature>
<evidence type="ECO:0000256" key="20">
    <source>
        <dbReference type="PROSITE-ProRule" id="PRU10141"/>
    </source>
</evidence>
<dbReference type="PANTHER" id="PTHR24346:SF44">
    <property type="entry name" value="SET DOMAIN CONTAINING 6"/>
    <property type="match status" value="1"/>
</dbReference>
<name>A0AAQ4QMQ8_GASAC</name>
<dbReference type="GO" id="GO:0035556">
    <property type="term" value="P:intracellular signal transduction"/>
    <property type="evidence" value="ECO:0007669"/>
    <property type="project" value="TreeGrafter"/>
</dbReference>
<evidence type="ECO:0000256" key="18">
    <source>
        <dbReference type="ARBA" id="ARBA00074971"/>
    </source>
</evidence>
<dbReference type="SUPFAM" id="SSF56112">
    <property type="entry name" value="Protein kinase-like (PK-like)"/>
    <property type="match status" value="1"/>
</dbReference>
<comment type="cofactor">
    <cofactor evidence="1">
        <name>Mg(2+)</name>
        <dbReference type="ChEBI" id="CHEBI:18420"/>
    </cofactor>
</comment>
<feature type="region of interest" description="Disordered" evidence="21">
    <location>
        <begin position="109"/>
        <end position="139"/>
    </location>
</feature>
<dbReference type="Proteomes" id="UP000007635">
    <property type="component" value="Chromosome Y"/>
</dbReference>
<keyword evidence="13" id="KW-0460">Magnesium</keyword>
<keyword evidence="12 20" id="KW-0067">ATP-binding</keyword>
<keyword evidence="7" id="KW-0597">Phosphoprotein</keyword>
<dbReference type="SMART" id="SM00220">
    <property type="entry name" value="S_TKc"/>
    <property type="match status" value="1"/>
</dbReference>
<accession>A0AAQ4QMQ8</accession>
<feature type="compositionally biased region" description="Basic and acidic residues" evidence="21">
    <location>
        <begin position="116"/>
        <end position="129"/>
    </location>
</feature>
<dbReference type="Pfam" id="PF00069">
    <property type="entry name" value="Pkinase"/>
    <property type="match status" value="1"/>
</dbReference>